<keyword evidence="3 6" id="KW-0732">Signal</keyword>
<sequence length="164" mass="18100">MIAKTFNLLVIVYLSTNTGVDASQEIMKTMTLTFTKGLDACKKEMDLPDTVDVDFNNFWKEDYVVTNRDAGCAIVCLASKINLVDSMGILIHGSAHEFAKQHGADDNMAKQLSDTLHTCETIIGTGNDECTRALHVANCFKVEMHKLDWAPSMDLIIGELLAEI</sequence>
<proteinExistence type="evidence at transcript level"/>
<dbReference type="InterPro" id="IPR006170">
    <property type="entry name" value="PBP/GOBP"/>
</dbReference>
<dbReference type="PRINTS" id="PR00484">
    <property type="entry name" value="PBPGOBP"/>
</dbReference>
<keyword evidence="4 5" id="KW-1015">Disulfide bond</keyword>
<comment type="similarity">
    <text evidence="1">Belongs to the PBP/GOBP family.</text>
</comment>
<evidence type="ECO:0000256" key="2">
    <source>
        <dbReference type="ARBA" id="ARBA00022448"/>
    </source>
</evidence>
<gene>
    <name evidence="7" type="primary">pbp3</name>
</gene>
<dbReference type="InterPro" id="IPR006072">
    <property type="entry name" value="Odorant/phero-bd_Lep"/>
</dbReference>
<accession>Q9NFM4</accession>
<keyword evidence="2" id="KW-0813">Transport</keyword>
<evidence type="ECO:0000256" key="6">
    <source>
        <dbReference type="SAM" id="SignalP"/>
    </source>
</evidence>
<dbReference type="SMART" id="SM00708">
    <property type="entry name" value="PhBP"/>
    <property type="match status" value="1"/>
</dbReference>
<dbReference type="Gene3D" id="1.10.238.20">
    <property type="entry name" value="Pheromone/general odorant binding protein domain"/>
    <property type="match status" value="1"/>
</dbReference>
<evidence type="ECO:0000256" key="3">
    <source>
        <dbReference type="ARBA" id="ARBA00022729"/>
    </source>
</evidence>
<name>Q9NFM4_ANTPO</name>
<reference evidence="7" key="1">
    <citation type="journal article" date="2000" name="Eur. J. Biochem.">
        <title>Three pheromone-binding proteins in olfactory sensilla of the two silkmoth species Antheraea polyphemus and Antheraea pernyi.</title>
        <authorList>
            <person name="Maida R."/>
            <person name="Krieger J."/>
            <person name="Gebauer T."/>
            <person name="Lange U."/>
            <person name="Ziegelberger G."/>
        </authorList>
    </citation>
    <scope>NUCLEOTIDE SEQUENCE</scope>
    <source>
        <tissue evidence="7">Antennae</tissue>
    </source>
</reference>
<dbReference type="AlphaFoldDB" id="Q9NFM4"/>
<protein>
    <submittedName>
        <fullName evidence="7">Pheromone binding protein 3</fullName>
    </submittedName>
</protein>
<evidence type="ECO:0000256" key="5">
    <source>
        <dbReference type="PIRSR" id="PIRSR015604-1"/>
    </source>
</evidence>
<feature type="disulfide bond" evidence="5">
    <location>
        <begin position="72"/>
        <end position="130"/>
    </location>
</feature>
<dbReference type="SUPFAM" id="SSF47565">
    <property type="entry name" value="Insect pheromone/odorant-binding proteins"/>
    <property type="match status" value="1"/>
</dbReference>
<dbReference type="InterPro" id="IPR036728">
    <property type="entry name" value="PBP_GOBP_sf"/>
</dbReference>
<dbReference type="Pfam" id="PF01395">
    <property type="entry name" value="PBP_GOBP"/>
    <property type="match status" value="1"/>
</dbReference>
<evidence type="ECO:0000256" key="1">
    <source>
        <dbReference type="ARBA" id="ARBA00008098"/>
    </source>
</evidence>
<evidence type="ECO:0000256" key="4">
    <source>
        <dbReference type="ARBA" id="ARBA00023157"/>
    </source>
</evidence>
<dbReference type="GO" id="GO:0005549">
    <property type="term" value="F:odorant binding"/>
    <property type="evidence" value="ECO:0007669"/>
    <property type="project" value="InterPro"/>
</dbReference>
<feature type="signal peptide" evidence="6">
    <location>
        <begin position="1"/>
        <end position="22"/>
    </location>
</feature>
<dbReference type="PIRSF" id="PIRSF015604">
    <property type="entry name" value="Odorant/phero_bd"/>
    <property type="match status" value="1"/>
</dbReference>
<feature type="chain" id="PRO_5004330588" evidence="6">
    <location>
        <begin position="23"/>
        <end position="164"/>
    </location>
</feature>
<evidence type="ECO:0000313" key="7">
    <source>
        <dbReference type="EMBL" id="CAB86719.1"/>
    </source>
</evidence>
<dbReference type="CDD" id="cd23992">
    <property type="entry name" value="PBP_GOBP"/>
    <property type="match status" value="1"/>
</dbReference>
<dbReference type="EMBL" id="AJ277267">
    <property type="protein sequence ID" value="CAB86719.1"/>
    <property type="molecule type" value="mRNA"/>
</dbReference>
<organism evidence="7">
    <name type="scientific">Antheraea polyphemus</name>
    <name type="common">Polyphemus moth</name>
    <dbReference type="NCBI Taxonomy" id="7120"/>
    <lineage>
        <taxon>Eukaryota</taxon>
        <taxon>Metazoa</taxon>
        <taxon>Ecdysozoa</taxon>
        <taxon>Arthropoda</taxon>
        <taxon>Hexapoda</taxon>
        <taxon>Insecta</taxon>
        <taxon>Pterygota</taxon>
        <taxon>Neoptera</taxon>
        <taxon>Endopterygota</taxon>
        <taxon>Lepidoptera</taxon>
        <taxon>Glossata</taxon>
        <taxon>Ditrysia</taxon>
        <taxon>Bombycoidea</taxon>
        <taxon>Saturniidae</taxon>
        <taxon>Saturniinae</taxon>
        <taxon>Saturniini</taxon>
        <taxon>Antheraea</taxon>
    </lineage>
</organism>
<feature type="disulfide bond" evidence="5">
    <location>
        <begin position="119"/>
        <end position="139"/>
    </location>
</feature>
<feature type="disulfide bond" evidence="5">
    <location>
        <begin position="41"/>
        <end position="76"/>
    </location>
</feature>